<proteinExistence type="predicted"/>
<accession>A0A6J7ULB3</accession>
<dbReference type="EMBL" id="CAFBQP010000053">
    <property type="protein sequence ID" value="CAB5064767.1"/>
    <property type="molecule type" value="Genomic_DNA"/>
</dbReference>
<name>A0A6J7ULB3_9ZZZZ</name>
<organism evidence="1">
    <name type="scientific">freshwater metagenome</name>
    <dbReference type="NCBI Taxonomy" id="449393"/>
    <lineage>
        <taxon>unclassified sequences</taxon>
        <taxon>metagenomes</taxon>
        <taxon>ecological metagenomes</taxon>
    </lineage>
</organism>
<evidence type="ECO:0000313" key="1">
    <source>
        <dbReference type="EMBL" id="CAB5064767.1"/>
    </source>
</evidence>
<gene>
    <name evidence="1" type="ORF">UFOPK4306_01457</name>
</gene>
<sequence>MIPGGRDGQCVPARSQRDDPEAVAQFGTAVAAIVGVSEAELAYRIPAPALHRPVVEQRAHVEVAVPDCRRGASRAEVDGEQVVTHLASHITAIVRVAVAELSLGAVAPALDGVVVENGAGAPASRTDRFGGAPCAEVDRRKAVAHLAGVVPAVVRIAETKVRVSVVAPALDRVVVEEHTAVDASGAHDFGDASGAEVDGGEVVSHLAGVVAPVARVTEPQLAVVVLAPALDGVVVEDRAGVPHARIDGLGGASGAEVDGGEVVSHLAGVVTPVVGVPVAEFTNLVESPTLHRVVVEEGTRVISAGCQRKRGASGAEVDGGEVVSHFAGVDATAGGVSVPEFAVAIEAPALHASAVKDGACVMTAGDHCDRLRRLGSMSGVRQDQGRSSRNCKHCDSNTVNGDAHRREGTALGLGLGHVGR</sequence>
<protein>
    <submittedName>
        <fullName evidence="1">Unannotated protein</fullName>
    </submittedName>
</protein>
<reference evidence="1" key="1">
    <citation type="submission" date="2020-05" db="EMBL/GenBank/DDBJ databases">
        <authorList>
            <person name="Chiriac C."/>
            <person name="Salcher M."/>
            <person name="Ghai R."/>
            <person name="Kavagutti S V."/>
        </authorList>
    </citation>
    <scope>NUCLEOTIDE SEQUENCE</scope>
</reference>
<dbReference type="AlphaFoldDB" id="A0A6J7ULB3"/>